<proteinExistence type="predicted"/>
<dbReference type="Pfam" id="PF13401">
    <property type="entry name" value="AAA_22"/>
    <property type="match status" value="1"/>
</dbReference>
<dbReference type="InterPro" id="IPR003593">
    <property type="entry name" value="AAA+_ATPase"/>
</dbReference>
<dbReference type="Proteomes" id="UP001516662">
    <property type="component" value="Unassembled WGS sequence"/>
</dbReference>
<feature type="region of interest" description="Disordered" evidence="1">
    <location>
        <begin position="351"/>
        <end position="385"/>
    </location>
</feature>
<dbReference type="SMART" id="SM00382">
    <property type="entry name" value="AAA"/>
    <property type="match status" value="1"/>
</dbReference>
<evidence type="ECO:0000313" key="3">
    <source>
        <dbReference type="EMBL" id="MBE4906943.1"/>
    </source>
</evidence>
<keyword evidence="4" id="KW-1185">Reference proteome</keyword>
<comment type="caution">
    <text evidence="3">The sequence shown here is derived from an EMBL/GenBank/DDBJ whole genome shotgun (WGS) entry which is preliminary data.</text>
</comment>
<organism evidence="3 4">
    <name type="scientific">Litchfieldia luteola</name>
    <dbReference type="NCBI Taxonomy" id="682179"/>
    <lineage>
        <taxon>Bacteria</taxon>
        <taxon>Bacillati</taxon>
        <taxon>Bacillota</taxon>
        <taxon>Bacilli</taxon>
        <taxon>Bacillales</taxon>
        <taxon>Bacillaceae</taxon>
        <taxon>Litchfieldia</taxon>
    </lineage>
</organism>
<keyword evidence="3" id="KW-0067">ATP-binding</keyword>
<dbReference type="InterPro" id="IPR049945">
    <property type="entry name" value="AAA_22"/>
</dbReference>
<feature type="domain" description="AAA+ ATPase" evidence="2">
    <location>
        <begin position="48"/>
        <end position="232"/>
    </location>
</feature>
<dbReference type="InterPro" id="IPR027417">
    <property type="entry name" value="P-loop_NTPase"/>
</dbReference>
<dbReference type="EMBL" id="JADCLJ010000007">
    <property type="protein sequence ID" value="MBE4906943.1"/>
    <property type="molecule type" value="Genomic_DNA"/>
</dbReference>
<evidence type="ECO:0000313" key="4">
    <source>
        <dbReference type="Proteomes" id="UP001516662"/>
    </source>
</evidence>
<dbReference type="RefSeq" id="WP_193534430.1">
    <property type="nucleotide sequence ID" value="NZ_JADCLJ010000007.1"/>
</dbReference>
<name>A0ABR9QEQ3_9BACI</name>
<evidence type="ECO:0000256" key="1">
    <source>
        <dbReference type="SAM" id="MobiDB-lite"/>
    </source>
</evidence>
<evidence type="ECO:0000259" key="2">
    <source>
        <dbReference type="SMART" id="SM00382"/>
    </source>
</evidence>
<keyword evidence="3" id="KW-0547">Nucleotide-binding</keyword>
<dbReference type="Gene3D" id="3.40.50.300">
    <property type="entry name" value="P-loop containing nucleotide triphosphate hydrolases"/>
    <property type="match status" value="1"/>
</dbReference>
<sequence>MMERLFPEELLNSTPAEKSNYFKMLTVSHPAFEEAYNDLLDRIYRGTENSIILVYGPTGAGKSTLIKKVKEKIIKDNLSVLDKDKGLIPYLAVESVPPDSGSFDWKDFYYRALIEANEQLIDYKILLENKNMDKKVKDENRSALRRSLENVLIYRKPKAFIIDEAQHITMTISGRNLRNQVNILKSLGNITKVPIILTGTYDLLAYRDLNGQTIRRGTDIELRRYQANNQSDIESFINVLLAFQKHLPLELEPNLIDYWDYFYSRTIGCVGILKDWLYLTLQSSLRANPLTKTLELTDFKRYELSSERCMKLLTEASYGESKLKVSDAADLELYQKLGLVQIEQENEVTVDENVKKRNKSNKKGRPVGQRKPKRDQVGNTMADAQ</sequence>
<protein>
    <submittedName>
        <fullName evidence="3">ATP-binding protein</fullName>
    </submittedName>
</protein>
<dbReference type="SUPFAM" id="SSF52540">
    <property type="entry name" value="P-loop containing nucleoside triphosphate hydrolases"/>
    <property type="match status" value="1"/>
</dbReference>
<dbReference type="GO" id="GO:0005524">
    <property type="term" value="F:ATP binding"/>
    <property type="evidence" value="ECO:0007669"/>
    <property type="project" value="UniProtKB-KW"/>
</dbReference>
<accession>A0ABR9QEQ3</accession>
<reference evidence="3 4" key="1">
    <citation type="submission" date="2020-10" db="EMBL/GenBank/DDBJ databases">
        <title>Bacillus sp. HD4P25, an endophyte from a halophyte.</title>
        <authorList>
            <person name="Sun J.-Q."/>
        </authorList>
    </citation>
    <scope>NUCLEOTIDE SEQUENCE [LARGE SCALE GENOMIC DNA]</scope>
    <source>
        <strain evidence="3 4">YIM 93174</strain>
    </source>
</reference>
<gene>
    <name evidence="3" type="ORF">IMZ08_02585</name>
</gene>
<feature type="compositionally biased region" description="Basic residues" evidence="1">
    <location>
        <begin position="356"/>
        <end position="373"/>
    </location>
</feature>